<evidence type="ECO:0000259" key="4">
    <source>
        <dbReference type="SMART" id="SM00479"/>
    </source>
</evidence>
<dbReference type="STRING" id="1798228.SAMN05216574_10787"/>
<dbReference type="CDD" id="cd17748">
    <property type="entry name" value="BRCT_DNA_ligase_like"/>
    <property type="match status" value="1"/>
</dbReference>
<dbReference type="InterPro" id="IPR036420">
    <property type="entry name" value="BRCT_dom_sf"/>
</dbReference>
<keyword evidence="2" id="KW-0378">Hydrolase</keyword>
<dbReference type="Gene3D" id="3.40.50.10190">
    <property type="entry name" value="BRCT domain"/>
    <property type="match status" value="1"/>
</dbReference>
<name>A0A1I2EKT7_9ACTN</name>
<dbReference type="Pfam" id="PF00929">
    <property type="entry name" value="RNase_T"/>
    <property type="match status" value="1"/>
</dbReference>
<keyword evidence="3" id="KW-0269">Exonuclease</keyword>
<proteinExistence type="predicted"/>
<dbReference type="InterPro" id="IPR012337">
    <property type="entry name" value="RNaseH-like_sf"/>
</dbReference>
<keyword evidence="1" id="KW-0540">Nuclease</keyword>
<protein>
    <submittedName>
        <fullName evidence="5">DNA polymerase-3 subunit epsilon</fullName>
    </submittedName>
</protein>
<dbReference type="OrthoDB" id="190275at2"/>
<dbReference type="SUPFAM" id="SSF158682">
    <property type="entry name" value="TerB-like"/>
    <property type="match status" value="1"/>
</dbReference>
<feature type="domain" description="Exonuclease" evidence="4">
    <location>
        <begin position="2"/>
        <end position="165"/>
    </location>
</feature>
<evidence type="ECO:0000256" key="1">
    <source>
        <dbReference type="ARBA" id="ARBA00022722"/>
    </source>
</evidence>
<dbReference type="EMBL" id="FOND01000007">
    <property type="protein sequence ID" value="SFE93068.1"/>
    <property type="molecule type" value="Genomic_DNA"/>
</dbReference>
<dbReference type="InterPro" id="IPR029024">
    <property type="entry name" value="TerB-like"/>
</dbReference>
<dbReference type="InterPro" id="IPR013520">
    <property type="entry name" value="Ribonucl_H"/>
</dbReference>
<sequence>MSVAVVDLETTGVYPSVDRVVEIGVVLLDDAGEVEEEFCTLVDPGRDVGATSIHGIRASDVVGAPAFAEVAPHVSALLSGRVVVAHNALFDLRFLAREFARAGLPVALSPVLCTMRLAGFFDRSLRSLATVCEALSIAHEQAHAALEDARVTALALCRLRELLGDAVMVDAVLAVDFDPDGAYLGSGGLYRRDWAGVLAEVSAGRRPGAGPCRSVTRSRAAAVRRDRDGYLARLVSAMPELAAAPVTMAPYLGVLDQVLEDRLVSVSEADQLVGLAGELGCGPGHVQAAHRLYLDALATVALADDIVTDAERHDLDRVAVLLGLGPGDVEVALTMARSGARVSVPRRSRGFSAGDWICFTGEMSRPRSAFENAARAAGLQPMNAVSGKTDVLVCACPDSQSGKARKARALGVRVIGEAVFWDAVGHVS</sequence>
<dbReference type="SUPFAM" id="SSF52113">
    <property type="entry name" value="BRCT domain"/>
    <property type="match status" value="1"/>
</dbReference>
<dbReference type="GO" id="GO:0008408">
    <property type="term" value="F:3'-5' exonuclease activity"/>
    <property type="evidence" value="ECO:0007669"/>
    <property type="project" value="TreeGrafter"/>
</dbReference>
<dbReference type="CDD" id="cd06127">
    <property type="entry name" value="DEDDh"/>
    <property type="match status" value="1"/>
</dbReference>
<evidence type="ECO:0000256" key="3">
    <source>
        <dbReference type="ARBA" id="ARBA00022839"/>
    </source>
</evidence>
<dbReference type="FunFam" id="3.30.420.10:FF:000045">
    <property type="entry name" value="3'-5' exonuclease DinG"/>
    <property type="match status" value="1"/>
</dbReference>
<dbReference type="SUPFAM" id="SSF53098">
    <property type="entry name" value="Ribonuclease H-like"/>
    <property type="match status" value="1"/>
</dbReference>
<dbReference type="InterPro" id="IPR036397">
    <property type="entry name" value="RNaseH_sf"/>
</dbReference>
<dbReference type="AlphaFoldDB" id="A0A1I2EKT7"/>
<dbReference type="RefSeq" id="WP_092197955.1">
    <property type="nucleotide sequence ID" value="NZ_FOND01000007.1"/>
</dbReference>
<accession>A0A1I2EKT7</accession>
<dbReference type="GO" id="GO:0005829">
    <property type="term" value="C:cytosol"/>
    <property type="evidence" value="ECO:0007669"/>
    <property type="project" value="TreeGrafter"/>
</dbReference>
<evidence type="ECO:0000256" key="2">
    <source>
        <dbReference type="ARBA" id="ARBA00022801"/>
    </source>
</evidence>
<dbReference type="GO" id="GO:0003676">
    <property type="term" value="F:nucleic acid binding"/>
    <property type="evidence" value="ECO:0007669"/>
    <property type="project" value="InterPro"/>
</dbReference>
<reference evidence="6" key="1">
    <citation type="submission" date="2016-10" db="EMBL/GenBank/DDBJ databases">
        <authorList>
            <person name="Varghese N."/>
            <person name="Submissions S."/>
        </authorList>
    </citation>
    <scope>NUCLEOTIDE SEQUENCE [LARGE SCALE GENOMIC DNA]</scope>
    <source>
        <strain evidence="6">DSM 46838</strain>
    </source>
</reference>
<dbReference type="SMART" id="SM00479">
    <property type="entry name" value="EXOIII"/>
    <property type="match status" value="1"/>
</dbReference>
<evidence type="ECO:0000313" key="6">
    <source>
        <dbReference type="Proteomes" id="UP000198589"/>
    </source>
</evidence>
<dbReference type="Proteomes" id="UP000198589">
    <property type="component" value="Unassembled WGS sequence"/>
</dbReference>
<dbReference type="PANTHER" id="PTHR30231:SF4">
    <property type="entry name" value="PROTEIN NEN2"/>
    <property type="match status" value="1"/>
</dbReference>
<keyword evidence="6" id="KW-1185">Reference proteome</keyword>
<evidence type="ECO:0000313" key="5">
    <source>
        <dbReference type="EMBL" id="SFE93068.1"/>
    </source>
</evidence>
<gene>
    <name evidence="5" type="ORF">SAMN05216574_10787</name>
</gene>
<organism evidence="5 6">
    <name type="scientific">Blastococcus tunisiensis</name>
    <dbReference type="NCBI Taxonomy" id="1798228"/>
    <lineage>
        <taxon>Bacteria</taxon>
        <taxon>Bacillati</taxon>
        <taxon>Actinomycetota</taxon>
        <taxon>Actinomycetes</taxon>
        <taxon>Geodermatophilales</taxon>
        <taxon>Geodermatophilaceae</taxon>
        <taxon>Blastococcus</taxon>
    </lineage>
</organism>
<dbReference type="PANTHER" id="PTHR30231">
    <property type="entry name" value="DNA POLYMERASE III SUBUNIT EPSILON"/>
    <property type="match status" value="1"/>
</dbReference>
<dbReference type="Gene3D" id="3.30.420.10">
    <property type="entry name" value="Ribonuclease H-like superfamily/Ribonuclease H"/>
    <property type="match status" value="1"/>
</dbReference>